<dbReference type="EMBL" id="QGKR01000152">
    <property type="protein sequence ID" value="PWR10590.1"/>
    <property type="molecule type" value="Genomic_DNA"/>
</dbReference>
<organism evidence="2 3">
    <name type="scientific">Micromonospora acroterricola</name>
    <dbReference type="NCBI Taxonomy" id="2202421"/>
    <lineage>
        <taxon>Bacteria</taxon>
        <taxon>Bacillati</taxon>
        <taxon>Actinomycetota</taxon>
        <taxon>Actinomycetes</taxon>
        <taxon>Micromonosporales</taxon>
        <taxon>Micromonosporaceae</taxon>
        <taxon>Micromonospora</taxon>
    </lineage>
</organism>
<name>A0A317D972_9ACTN</name>
<feature type="compositionally biased region" description="Polar residues" evidence="1">
    <location>
        <begin position="1"/>
        <end position="12"/>
    </location>
</feature>
<reference evidence="2 3" key="1">
    <citation type="submission" date="2018-05" db="EMBL/GenBank/DDBJ databases">
        <title>Micromonospora atacamensis sp. nov., a novel actinobacteria isolated from high altitude Atacama Desert soil.</title>
        <authorList>
            <person name="Carro L."/>
            <person name="Golinska P."/>
            <person name="Klenk H.-P."/>
            <person name="Goodfellow M."/>
        </authorList>
    </citation>
    <scope>NUCLEOTIDE SEQUENCE [LARGE SCALE GENOMIC DNA]</scope>
    <source>
        <strain evidence="2 3">5R2A7</strain>
    </source>
</reference>
<feature type="region of interest" description="Disordered" evidence="1">
    <location>
        <begin position="131"/>
        <end position="156"/>
    </location>
</feature>
<evidence type="ECO:0000313" key="2">
    <source>
        <dbReference type="EMBL" id="PWR10590.1"/>
    </source>
</evidence>
<accession>A0A317D972</accession>
<feature type="region of interest" description="Disordered" evidence="1">
    <location>
        <begin position="1"/>
        <end position="23"/>
    </location>
</feature>
<proteinExistence type="predicted"/>
<dbReference type="Proteomes" id="UP000245410">
    <property type="component" value="Unassembled WGS sequence"/>
</dbReference>
<sequence length="181" mass="19183">MTVQVHQPNPGTAQARPNHKEHHMSVWDDPEIREGGAFVKFENVGDTVSGTITAVRSHRFDDGKVAPQILLTTDDGEERTITAGQVRLKAALAEKRPEAGDHLTVTFTQNEKRAGGKTLKHFEVTVRRAGTTAPAAAPAPTPITSAPSANGGLQKPASVDQALWDVLGDEQKAKVVAAAAA</sequence>
<keyword evidence="3" id="KW-1185">Reference proteome</keyword>
<evidence type="ECO:0000256" key="1">
    <source>
        <dbReference type="SAM" id="MobiDB-lite"/>
    </source>
</evidence>
<dbReference type="AlphaFoldDB" id="A0A317D972"/>
<gene>
    <name evidence="2" type="ORF">DKT68_08505</name>
</gene>
<evidence type="ECO:0000313" key="3">
    <source>
        <dbReference type="Proteomes" id="UP000245410"/>
    </source>
</evidence>
<protein>
    <submittedName>
        <fullName evidence="2">Uncharacterized protein</fullName>
    </submittedName>
</protein>
<comment type="caution">
    <text evidence="2">The sequence shown here is derived from an EMBL/GenBank/DDBJ whole genome shotgun (WGS) entry which is preliminary data.</text>
</comment>
<feature type="compositionally biased region" description="Low complexity" evidence="1">
    <location>
        <begin position="131"/>
        <end position="149"/>
    </location>
</feature>